<dbReference type="Gene3D" id="3.10.129.10">
    <property type="entry name" value="Hotdog Thioesterase"/>
    <property type="match status" value="1"/>
</dbReference>
<dbReference type="PANTHER" id="PTHR31793">
    <property type="entry name" value="4-HYDROXYBENZOYL-COA THIOESTERASE FAMILY MEMBER"/>
    <property type="match status" value="1"/>
</dbReference>
<gene>
    <name evidence="1" type="ORF">Rain11_0069</name>
</gene>
<proteinExistence type="predicted"/>
<dbReference type="Pfam" id="PF13279">
    <property type="entry name" value="4HBT_2"/>
    <property type="match status" value="1"/>
</dbReference>
<dbReference type="GO" id="GO:0047617">
    <property type="term" value="F:fatty acyl-CoA hydrolase activity"/>
    <property type="evidence" value="ECO:0007669"/>
    <property type="project" value="TreeGrafter"/>
</dbReference>
<keyword evidence="2" id="KW-1185">Reference proteome</keyword>
<reference evidence="1 2" key="1">
    <citation type="submission" date="2017-06" db="EMBL/GenBank/DDBJ databases">
        <title>Raineya orbicola gen. nov., sp. nov. a slightly thermophilic bacterium of the phylum Bacteroidetes and the description of Raineyaceae fam. nov.</title>
        <authorList>
            <person name="Albuquerque L."/>
            <person name="Polonia A.R.M."/>
            <person name="Barroso C."/>
            <person name="Froufe H.J.C."/>
            <person name="Lage O."/>
            <person name="Lobo-Da-Cunha A."/>
            <person name="Egas C."/>
            <person name="Da Costa M.S."/>
        </authorList>
    </citation>
    <scope>NUCLEOTIDE SEQUENCE [LARGE SCALE GENOMIC DNA]</scope>
    <source>
        <strain evidence="1 2">SPSPC-11</strain>
    </source>
</reference>
<protein>
    <submittedName>
        <fullName evidence="1">Thioesterase-like superfamily</fullName>
    </submittedName>
</protein>
<dbReference type="RefSeq" id="WP_101357329.1">
    <property type="nucleotide sequence ID" value="NZ_NKXO01000001.1"/>
</dbReference>
<name>A0A2N3IKY1_9BACT</name>
<evidence type="ECO:0000313" key="2">
    <source>
        <dbReference type="Proteomes" id="UP000233387"/>
    </source>
</evidence>
<dbReference type="CDD" id="cd00586">
    <property type="entry name" value="4HBT"/>
    <property type="match status" value="1"/>
</dbReference>
<organism evidence="1 2">
    <name type="scientific">Raineya orbicola</name>
    <dbReference type="NCBI Taxonomy" id="2016530"/>
    <lineage>
        <taxon>Bacteria</taxon>
        <taxon>Pseudomonadati</taxon>
        <taxon>Bacteroidota</taxon>
        <taxon>Cytophagia</taxon>
        <taxon>Cytophagales</taxon>
        <taxon>Raineyaceae</taxon>
        <taxon>Raineya</taxon>
    </lineage>
</organism>
<evidence type="ECO:0000313" key="1">
    <source>
        <dbReference type="EMBL" id="PKQ70928.1"/>
    </source>
</evidence>
<dbReference type="InterPro" id="IPR050563">
    <property type="entry name" value="4-hydroxybenzoyl-CoA_TE"/>
</dbReference>
<dbReference type="InterPro" id="IPR029069">
    <property type="entry name" value="HotDog_dom_sf"/>
</dbReference>
<dbReference type="AlphaFoldDB" id="A0A2N3IKY1"/>
<accession>A0A2N3IKY1</accession>
<dbReference type="SUPFAM" id="SSF54637">
    <property type="entry name" value="Thioesterase/thiol ester dehydrase-isomerase"/>
    <property type="match status" value="1"/>
</dbReference>
<dbReference type="PANTHER" id="PTHR31793:SF39">
    <property type="entry name" value="THIOESTERASE_THIOL ESTER DEHYDRASE-ISOMERASE"/>
    <property type="match status" value="1"/>
</dbReference>
<comment type="caution">
    <text evidence="1">The sequence shown here is derived from an EMBL/GenBank/DDBJ whole genome shotgun (WGS) entry which is preliminary data.</text>
</comment>
<sequence>MTEKVKQLLQGYYAVIELPVQWGDMDLAHHVNNVMYARYAESARVAYLDLIAEGEAGNFGAGIGPILAEINIQYKMPLAYPDLMYLGTKVIDFPDEFSYTMESVIISKKHERIATRAIARIVSYDYHKRQKATTPQWIVEKVKKLQGM</sequence>
<dbReference type="Proteomes" id="UP000233387">
    <property type="component" value="Unassembled WGS sequence"/>
</dbReference>
<dbReference type="EMBL" id="NKXO01000001">
    <property type="protein sequence ID" value="PKQ70928.1"/>
    <property type="molecule type" value="Genomic_DNA"/>
</dbReference>
<dbReference type="OrthoDB" id="9791529at2"/>